<dbReference type="Proteomes" id="UP001064971">
    <property type="component" value="Chromosome"/>
</dbReference>
<feature type="transmembrane region" description="Helical" evidence="6">
    <location>
        <begin position="359"/>
        <end position="379"/>
    </location>
</feature>
<protein>
    <recommendedName>
        <fullName evidence="7">Major facilitator superfamily (MFS) profile domain-containing protein</fullName>
    </recommendedName>
</protein>
<keyword evidence="9" id="KW-1185">Reference proteome</keyword>
<evidence type="ECO:0000313" key="9">
    <source>
        <dbReference type="Proteomes" id="UP001064971"/>
    </source>
</evidence>
<dbReference type="PROSITE" id="PS50850">
    <property type="entry name" value="MFS"/>
    <property type="match status" value="1"/>
</dbReference>
<feature type="transmembrane region" description="Helical" evidence="6">
    <location>
        <begin position="298"/>
        <end position="322"/>
    </location>
</feature>
<accession>A0ABN6RF51</accession>
<evidence type="ECO:0000256" key="6">
    <source>
        <dbReference type="SAM" id="Phobius"/>
    </source>
</evidence>
<keyword evidence="4 6" id="KW-1133">Transmembrane helix</keyword>
<dbReference type="InterPro" id="IPR020846">
    <property type="entry name" value="MFS_dom"/>
</dbReference>
<keyword evidence="3 6" id="KW-0812">Transmembrane</keyword>
<reference evidence="8" key="1">
    <citation type="submission" date="2022-07" db="EMBL/GenBank/DDBJ databases">
        <title>Complete Genome Sequence of the Radioresistant Bacterium Deinococcus aetherius ST0316, Isolated from the Air Dust collected in Lower Stratosphere above Japan.</title>
        <authorList>
            <person name="Satoh K."/>
            <person name="Hagiwara K."/>
            <person name="Katsumata K."/>
            <person name="Kubo A."/>
            <person name="Yokobori S."/>
            <person name="Yamagishi A."/>
            <person name="Oono Y."/>
            <person name="Narumi I."/>
        </authorList>
    </citation>
    <scope>NUCLEOTIDE SEQUENCE</scope>
    <source>
        <strain evidence="8">ST0316</strain>
    </source>
</reference>
<evidence type="ECO:0000259" key="7">
    <source>
        <dbReference type="PROSITE" id="PS50850"/>
    </source>
</evidence>
<dbReference type="InterPro" id="IPR036259">
    <property type="entry name" value="MFS_trans_sf"/>
</dbReference>
<sequence>MGRPLGGQMGSSFLVFWLSQTVSVLGSGMTKFAIGILLYQKTGQVSALALSILFGYLPSLFVGPFAGVIVDRYNRRLILLITGFAQAVIGVALLAAVTQAALPTVTIFALLALQSAVGTFQPLTELASVGQMVPKEALARANSLLSMNEDISQVFAPILGGFLVAAVGIQTVLLFDVFSFLVACAALLFIRIPNHERAEVLRSPGLSLAGYMADFRQSLGYLRSQPKLLQLLLIMALLNFSFTITLPLVSPLVLERTGNDTVALGLVTACSGIGAILGGVLVIALLKRKLSIRQVFLLNGFEAVLVQISFGLARVPVLWGAFRFLPGLTSPFANASYQVFWQTAVPQALQGRVFAVRRMLAVSLTPLALVLSGVLSDLITDFLVGQGVNASEARLQSFQSMLVGFGVLSVVLSLAFAWGPTFSQLHVDDKLDSPAHPTHGF</sequence>
<evidence type="ECO:0000256" key="5">
    <source>
        <dbReference type="ARBA" id="ARBA00023136"/>
    </source>
</evidence>
<dbReference type="Pfam" id="PF07690">
    <property type="entry name" value="MFS_1"/>
    <property type="match status" value="1"/>
</dbReference>
<feature type="transmembrane region" description="Helical" evidence="6">
    <location>
        <begin position="12"/>
        <end position="39"/>
    </location>
</feature>
<evidence type="ECO:0000256" key="3">
    <source>
        <dbReference type="ARBA" id="ARBA00022692"/>
    </source>
</evidence>
<dbReference type="PANTHER" id="PTHR23513">
    <property type="entry name" value="INTEGRAL MEMBRANE EFFLUX PROTEIN-RELATED"/>
    <property type="match status" value="1"/>
</dbReference>
<organism evidence="8 9">
    <name type="scientific">Deinococcus aetherius</name>
    <dbReference type="NCBI Taxonomy" id="200252"/>
    <lineage>
        <taxon>Bacteria</taxon>
        <taxon>Thermotogati</taxon>
        <taxon>Deinococcota</taxon>
        <taxon>Deinococci</taxon>
        <taxon>Deinococcales</taxon>
        <taxon>Deinococcaceae</taxon>
        <taxon>Deinococcus</taxon>
    </lineage>
</organism>
<evidence type="ECO:0000313" key="8">
    <source>
        <dbReference type="EMBL" id="BDP41982.1"/>
    </source>
</evidence>
<feature type="domain" description="Major facilitator superfamily (MFS) profile" evidence="7">
    <location>
        <begin position="1"/>
        <end position="197"/>
    </location>
</feature>
<proteinExistence type="predicted"/>
<dbReference type="EMBL" id="AP026560">
    <property type="protein sequence ID" value="BDP41982.1"/>
    <property type="molecule type" value="Genomic_DNA"/>
</dbReference>
<keyword evidence="2" id="KW-1003">Cell membrane</keyword>
<feature type="transmembrane region" description="Helical" evidence="6">
    <location>
        <begin position="77"/>
        <end position="102"/>
    </location>
</feature>
<comment type="subcellular location">
    <subcellularLocation>
        <location evidence="1">Cell membrane</location>
        <topology evidence="1">Multi-pass membrane protein</topology>
    </subcellularLocation>
</comment>
<dbReference type="InterPro" id="IPR011701">
    <property type="entry name" value="MFS"/>
</dbReference>
<feature type="transmembrane region" description="Helical" evidence="6">
    <location>
        <begin position="262"/>
        <end position="286"/>
    </location>
</feature>
<dbReference type="SUPFAM" id="SSF103473">
    <property type="entry name" value="MFS general substrate transporter"/>
    <property type="match status" value="1"/>
</dbReference>
<feature type="transmembrane region" description="Helical" evidence="6">
    <location>
        <begin position="45"/>
        <end position="70"/>
    </location>
</feature>
<evidence type="ECO:0000256" key="1">
    <source>
        <dbReference type="ARBA" id="ARBA00004651"/>
    </source>
</evidence>
<feature type="transmembrane region" description="Helical" evidence="6">
    <location>
        <begin position="400"/>
        <end position="419"/>
    </location>
</feature>
<name>A0ABN6RF51_9DEIO</name>
<dbReference type="PANTHER" id="PTHR23513:SF11">
    <property type="entry name" value="STAPHYLOFERRIN A TRANSPORTER"/>
    <property type="match status" value="1"/>
</dbReference>
<feature type="transmembrane region" description="Helical" evidence="6">
    <location>
        <begin position="162"/>
        <end position="190"/>
    </location>
</feature>
<dbReference type="Gene3D" id="1.20.1250.20">
    <property type="entry name" value="MFS general substrate transporter like domains"/>
    <property type="match status" value="1"/>
</dbReference>
<evidence type="ECO:0000256" key="2">
    <source>
        <dbReference type="ARBA" id="ARBA00022475"/>
    </source>
</evidence>
<evidence type="ECO:0000256" key="4">
    <source>
        <dbReference type="ARBA" id="ARBA00022989"/>
    </source>
</evidence>
<keyword evidence="5 6" id="KW-0472">Membrane</keyword>
<gene>
    <name evidence="8" type="ORF">DAETH_19510</name>
</gene>
<feature type="transmembrane region" description="Helical" evidence="6">
    <location>
        <begin position="228"/>
        <end position="250"/>
    </location>
</feature>
<dbReference type="CDD" id="cd06173">
    <property type="entry name" value="MFS_MefA_like"/>
    <property type="match status" value="1"/>
</dbReference>